<dbReference type="PANTHER" id="PTHR37534">
    <property type="entry name" value="TRANSCRIPTIONAL ACTIVATOR PROTEIN UGA3"/>
    <property type="match status" value="1"/>
</dbReference>
<comment type="subcellular location">
    <subcellularLocation>
        <location evidence="1">Nucleus</location>
    </subcellularLocation>
</comment>
<feature type="domain" description="Zn(2)-C6 fungal-type" evidence="4">
    <location>
        <begin position="123"/>
        <end position="153"/>
    </location>
</feature>
<name>A0A4P6XTV3_9ASCO</name>
<dbReference type="InterPro" id="IPR021858">
    <property type="entry name" value="Fun_TF"/>
</dbReference>
<dbReference type="STRING" id="2163413.A0A4P6XTV3"/>
<dbReference type="SMART" id="SM00066">
    <property type="entry name" value="GAL4"/>
    <property type="match status" value="1"/>
</dbReference>
<evidence type="ECO:0000313" key="5">
    <source>
        <dbReference type="EMBL" id="QBM89598.1"/>
    </source>
</evidence>
<dbReference type="GO" id="GO:0000976">
    <property type="term" value="F:transcription cis-regulatory region binding"/>
    <property type="evidence" value="ECO:0007669"/>
    <property type="project" value="TreeGrafter"/>
</dbReference>
<dbReference type="InterPro" id="IPR001138">
    <property type="entry name" value="Zn2Cys6_DnaBD"/>
</dbReference>
<dbReference type="GO" id="GO:0008270">
    <property type="term" value="F:zinc ion binding"/>
    <property type="evidence" value="ECO:0007669"/>
    <property type="project" value="InterPro"/>
</dbReference>
<reference evidence="6" key="1">
    <citation type="submission" date="2019-03" db="EMBL/GenBank/DDBJ databases">
        <title>Snf2 controls pulcherriminic acid biosynthesis and connects pigmentation and antifungal activity of the yeast Metschnikowia pulcherrima.</title>
        <authorList>
            <person name="Gore-Lloyd D."/>
            <person name="Sumann I."/>
            <person name="Brachmann A.O."/>
            <person name="Schneeberger K."/>
            <person name="Ortiz-Merino R.A."/>
            <person name="Moreno-Beltran M."/>
            <person name="Schlaefli M."/>
            <person name="Kirner P."/>
            <person name="Santos Kron A."/>
            <person name="Wolfe K.H."/>
            <person name="Piel J."/>
            <person name="Ahrens C.H."/>
            <person name="Henk D."/>
            <person name="Freimoser F.M."/>
        </authorList>
    </citation>
    <scope>NUCLEOTIDE SEQUENCE [LARGE SCALE GENOMIC DNA]</scope>
    <source>
        <strain evidence="6">APC 1.2</strain>
    </source>
</reference>
<dbReference type="Gene3D" id="4.10.240.10">
    <property type="entry name" value="Zn(2)-C6 fungal-type DNA-binding domain"/>
    <property type="match status" value="1"/>
</dbReference>
<dbReference type="PROSITE" id="PS50048">
    <property type="entry name" value="ZN2_CY6_FUNGAL_2"/>
    <property type="match status" value="1"/>
</dbReference>
<feature type="region of interest" description="Disordered" evidence="3">
    <location>
        <begin position="20"/>
        <end position="50"/>
    </location>
</feature>
<feature type="compositionally biased region" description="Polar residues" evidence="3">
    <location>
        <begin position="22"/>
        <end position="46"/>
    </location>
</feature>
<dbReference type="SUPFAM" id="SSF57701">
    <property type="entry name" value="Zn2/Cys6 DNA-binding domain"/>
    <property type="match status" value="1"/>
</dbReference>
<gene>
    <name evidence="5" type="primary">MPUL0D06760</name>
    <name evidence="5" type="ORF">METSCH_D06760</name>
</gene>
<accession>A0A4P6XTV3</accession>
<evidence type="ECO:0000256" key="3">
    <source>
        <dbReference type="SAM" id="MobiDB-lite"/>
    </source>
</evidence>
<organism evidence="5 6">
    <name type="scientific">Metschnikowia aff. pulcherrima</name>
    <dbReference type="NCBI Taxonomy" id="2163413"/>
    <lineage>
        <taxon>Eukaryota</taxon>
        <taxon>Fungi</taxon>
        <taxon>Dikarya</taxon>
        <taxon>Ascomycota</taxon>
        <taxon>Saccharomycotina</taxon>
        <taxon>Pichiomycetes</taxon>
        <taxon>Metschnikowiaceae</taxon>
        <taxon>Metschnikowia</taxon>
    </lineage>
</organism>
<evidence type="ECO:0000256" key="2">
    <source>
        <dbReference type="ARBA" id="ARBA00023242"/>
    </source>
</evidence>
<feature type="region of interest" description="Disordered" evidence="3">
    <location>
        <begin position="277"/>
        <end position="309"/>
    </location>
</feature>
<evidence type="ECO:0000256" key="1">
    <source>
        <dbReference type="ARBA" id="ARBA00004123"/>
    </source>
</evidence>
<feature type="compositionally biased region" description="Polar residues" evidence="3">
    <location>
        <begin position="279"/>
        <end position="301"/>
    </location>
</feature>
<protein>
    <submittedName>
        <fullName evidence="5">Transcriptional activator protein UGA3</fullName>
    </submittedName>
</protein>
<sequence>MPSHHGNLVMFMKFDSKLAPDRQSSGNTSAQNLTNRSFSSHITPNHSDAHAAAREIPASMRSILNDTSLAKVFHENVQNETLPANINKTQSEIPLLALRDQLSASAFLRLRPVGRSNAKSKAGCLTCKYRKKKCDETKPVCRDCLRFNKECVWVDHRTMNGAEIERLKAQVREKESSRKIRKRARIPRNKHENGSKPGFLPSMSPDLPLDPDGMSLGRDINRQISGHGIQASSESAMSPRNLLVSPLISETRRSSLKTPSVKLESFQKAYLRSLEAVKSPSQNGHQLSDNNNTGSIWSSKSMNDRGSDARGPVFHDILLPFEHHAEPRSPGAVMNFLKELSLFNWSPDSGHARIEEVAEETDPLDTGSPKLPSNCQGRLSPSFNIPSFIEQMQNMSHEFPPHLENLASSFHATFSPSPRTSLSFTPELDQAGFHLYNYYLEVLSQKVSIAPNSQNDSNSYQRVFLPLAQKDKGVLYGILAWAGFHLGGQWMAEGSKYAELALKHLCEDISFNGEGQTIEDRRVIINKLATILIMCGAEICRGDVKFWSVYLQWGWKLLRSNGGILNFNNNKEEHWLISNFAYHDLLASSTSNRGTYFPNEVYDRIFLDPDGISTGNLNPLLGVSKPLYKVIGDISSLFFESKQIMSEYYNRPSNSANSPKVADFSVVSPEENGSVKSYASVQSDTSDHTKVADMLNFISTKAHELEAELNRVKPDSDDLETLSDAELEWQLTTFEAFQLSCKLYLRQAIFKLNPSALECQILNNDLIKCLDILIDTPMQATLVFPTFIAGLFTVTERGKEAMRHRFEKLIADYGPWNVVRVRSLVEKLWVQNPNGDCVVDWNAMLNDLDWDLNFA</sequence>
<dbReference type="CDD" id="cd00067">
    <property type="entry name" value="GAL4"/>
    <property type="match status" value="1"/>
</dbReference>
<feature type="compositionally biased region" description="Basic residues" evidence="3">
    <location>
        <begin position="179"/>
        <end position="188"/>
    </location>
</feature>
<dbReference type="Proteomes" id="UP000292447">
    <property type="component" value="Chromosome IV"/>
</dbReference>
<evidence type="ECO:0000259" key="4">
    <source>
        <dbReference type="PROSITE" id="PS50048"/>
    </source>
</evidence>
<dbReference type="AlphaFoldDB" id="A0A4P6XTV3"/>
<dbReference type="PANTHER" id="PTHR37534:SF7">
    <property type="entry name" value="TRANSCRIPTIONAL ACTIVATOR PROTEIN UGA3"/>
    <property type="match status" value="1"/>
</dbReference>
<dbReference type="Pfam" id="PF00172">
    <property type="entry name" value="Zn_clus"/>
    <property type="match status" value="1"/>
</dbReference>
<dbReference type="GO" id="GO:0000981">
    <property type="term" value="F:DNA-binding transcription factor activity, RNA polymerase II-specific"/>
    <property type="evidence" value="ECO:0007669"/>
    <property type="project" value="InterPro"/>
</dbReference>
<feature type="region of interest" description="Disordered" evidence="3">
    <location>
        <begin position="172"/>
        <end position="207"/>
    </location>
</feature>
<keyword evidence="6" id="KW-1185">Reference proteome</keyword>
<evidence type="ECO:0000313" key="6">
    <source>
        <dbReference type="Proteomes" id="UP000292447"/>
    </source>
</evidence>
<dbReference type="EMBL" id="CP034459">
    <property type="protein sequence ID" value="QBM89598.1"/>
    <property type="molecule type" value="Genomic_DNA"/>
</dbReference>
<dbReference type="GO" id="GO:0045944">
    <property type="term" value="P:positive regulation of transcription by RNA polymerase II"/>
    <property type="evidence" value="ECO:0007669"/>
    <property type="project" value="TreeGrafter"/>
</dbReference>
<dbReference type="InterPro" id="IPR036864">
    <property type="entry name" value="Zn2-C6_fun-type_DNA-bd_sf"/>
</dbReference>
<dbReference type="PROSITE" id="PS00463">
    <property type="entry name" value="ZN2_CY6_FUNGAL_1"/>
    <property type="match status" value="1"/>
</dbReference>
<proteinExistence type="predicted"/>
<dbReference type="Pfam" id="PF11951">
    <property type="entry name" value="Fungal_trans_2"/>
    <property type="match status" value="1"/>
</dbReference>
<keyword evidence="2" id="KW-0539">Nucleus</keyword>
<dbReference type="GO" id="GO:0005634">
    <property type="term" value="C:nucleus"/>
    <property type="evidence" value="ECO:0007669"/>
    <property type="project" value="UniProtKB-SubCell"/>
</dbReference>